<feature type="domain" description="HTH deoR-type" evidence="3">
    <location>
        <begin position="3"/>
        <end position="58"/>
    </location>
</feature>
<dbReference type="PROSITE" id="PS51000">
    <property type="entry name" value="HTH_DEOR_2"/>
    <property type="match status" value="1"/>
</dbReference>
<reference evidence="4 5" key="1">
    <citation type="submission" date="2024-03" db="EMBL/GenBank/DDBJ databases">
        <title>Human intestinal bacterial collection.</title>
        <authorList>
            <person name="Pauvert C."/>
            <person name="Hitch T.C.A."/>
            <person name="Clavel T."/>
        </authorList>
    </citation>
    <scope>NUCLEOTIDE SEQUENCE [LARGE SCALE GENOMIC DNA]</scope>
    <source>
        <strain evidence="4 5">CLA-AA-H192</strain>
    </source>
</reference>
<organism evidence="4 5">
    <name type="scientific">Faecousia intestinalis</name>
    <dbReference type="NCBI Taxonomy" id="3133167"/>
    <lineage>
        <taxon>Bacteria</taxon>
        <taxon>Bacillati</taxon>
        <taxon>Bacillota</taxon>
        <taxon>Clostridia</taxon>
        <taxon>Eubacteriales</taxon>
        <taxon>Oscillospiraceae</taxon>
        <taxon>Faecousia</taxon>
    </lineage>
</organism>
<evidence type="ECO:0000259" key="3">
    <source>
        <dbReference type="PROSITE" id="PS51000"/>
    </source>
</evidence>
<dbReference type="SMART" id="SM00420">
    <property type="entry name" value="HTH_DEOR"/>
    <property type="match status" value="1"/>
</dbReference>
<dbReference type="InterPro" id="IPR036390">
    <property type="entry name" value="WH_DNA-bd_sf"/>
</dbReference>
<evidence type="ECO:0000313" key="5">
    <source>
        <dbReference type="Proteomes" id="UP001491552"/>
    </source>
</evidence>
<keyword evidence="5" id="KW-1185">Reference proteome</keyword>
<comment type="caution">
    <text evidence="4">The sequence shown here is derived from an EMBL/GenBank/DDBJ whole genome shotgun (WGS) entry which is preliminary data.</text>
</comment>
<keyword evidence="1" id="KW-0805">Transcription regulation</keyword>
<dbReference type="GO" id="GO:0003677">
    <property type="term" value="F:DNA binding"/>
    <property type="evidence" value="ECO:0007669"/>
    <property type="project" value="UniProtKB-KW"/>
</dbReference>
<dbReference type="Pfam" id="PF00455">
    <property type="entry name" value="DeoRC"/>
    <property type="match status" value="1"/>
</dbReference>
<dbReference type="RefSeq" id="WP_349136377.1">
    <property type="nucleotide sequence ID" value="NZ_JBBMFF010000241.1"/>
</dbReference>
<dbReference type="Pfam" id="PF08220">
    <property type="entry name" value="HTH_DeoR"/>
    <property type="match status" value="1"/>
</dbReference>
<dbReference type="InterPro" id="IPR037171">
    <property type="entry name" value="NagB/RpiA_transferase-like"/>
</dbReference>
<dbReference type="PANTHER" id="PTHR30363">
    <property type="entry name" value="HTH-TYPE TRANSCRIPTIONAL REGULATOR SRLR-RELATED"/>
    <property type="match status" value="1"/>
</dbReference>
<sequence length="260" mass="28964">MKAWERERRLLERLQEQGSLALTEACALTGASVATTRRDFELLQEKGLAQRTHGGLQLPKKEEPKGYLQGTAILNHTDEEKYRIAQEAAASVKAGESVFLGAGKTCNMLASMLQNVERLTVVTTSITAVLELAECPNASVTLLGGDVHAGKNYIETLDPDISHVLRSFYFDKVFITVDGIDLERGYTVNNKNQIGLYTQLARMTRRFYILADSAKYDRRAFASVFPPEKTCRMITTSGAPQKYLDFYARQGIPCTVLPFE</sequence>
<evidence type="ECO:0000313" key="4">
    <source>
        <dbReference type="EMBL" id="MEQ2511637.1"/>
    </source>
</evidence>
<dbReference type="EMBL" id="JBBMFF010000241">
    <property type="protein sequence ID" value="MEQ2511637.1"/>
    <property type="molecule type" value="Genomic_DNA"/>
</dbReference>
<evidence type="ECO:0000256" key="1">
    <source>
        <dbReference type="ARBA" id="ARBA00023015"/>
    </source>
</evidence>
<keyword evidence="4" id="KW-0238">DNA-binding</keyword>
<dbReference type="InterPro" id="IPR050313">
    <property type="entry name" value="Carb_Metab_HTH_regulators"/>
</dbReference>
<accession>A0ABV1G8E1</accession>
<gene>
    <name evidence="4" type="ORF">WMO66_10340</name>
</gene>
<dbReference type="SUPFAM" id="SSF100950">
    <property type="entry name" value="NagB/RpiA/CoA transferase-like"/>
    <property type="match status" value="1"/>
</dbReference>
<dbReference type="Gene3D" id="3.40.50.1360">
    <property type="match status" value="1"/>
</dbReference>
<dbReference type="InterPro" id="IPR014036">
    <property type="entry name" value="DeoR-like_C"/>
</dbReference>
<dbReference type="SMART" id="SM01134">
    <property type="entry name" value="DeoRC"/>
    <property type="match status" value="1"/>
</dbReference>
<dbReference type="InterPro" id="IPR001034">
    <property type="entry name" value="DeoR_HTH"/>
</dbReference>
<protein>
    <submittedName>
        <fullName evidence="4">DeoR/GlpR family DNA-binding transcription regulator</fullName>
    </submittedName>
</protein>
<proteinExistence type="predicted"/>
<evidence type="ECO:0000256" key="2">
    <source>
        <dbReference type="ARBA" id="ARBA00023163"/>
    </source>
</evidence>
<dbReference type="PANTHER" id="PTHR30363:SF44">
    <property type="entry name" value="AGA OPERON TRANSCRIPTIONAL REPRESSOR-RELATED"/>
    <property type="match status" value="1"/>
</dbReference>
<dbReference type="SUPFAM" id="SSF46785">
    <property type="entry name" value="Winged helix' DNA-binding domain"/>
    <property type="match status" value="1"/>
</dbReference>
<keyword evidence="2" id="KW-0804">Transcription</keyword>
<name>A0ABV1G8E1_9FIRM</name>
<dbReference type="Proteomes" id="UP001491552">
    <property type="component" value="Unassembled WGS sequence"/>
</dbReference>